<accession>A0A9P5SG14</accession>
<evidence type="ECO:0000256" key="1">
    <source>
        <dbReference type="SAM" id="SignalP"/>
    </source>
</evidence>
<proteinExistence type="predicted"/>
<dbReference type="EMBL" id="JAAAUY010000822">
    <property type="protein sequence ID" value="KAF9326129.1"/>
    <property type="molecule type" value="Genomic_DNA"/>
</dbReference>
<feature type="signal peptide" evidence="1">
    <location>
        <begin position="1"/>
        <end position="26"/>
    </location>
</feature>
<evidence type="ECO:0008006" key="4">
    <source>
        <dbReference type="Google" id="ProtNLM"/>
    </source>
</evidence>
<feature type="chain" id="PRO_5040171456" description="S-protein homolog" evidence="1">
    <location>
        <begin position="27"/>
        <end position="126"/>
    </location>
</feature>
<dbReference type="Proteomes" id="UP000696485">
    <property type="component" value="Unassembled WGS sequence"/>
</dbReference>
<keyword evidence="1" id="KW-0732">Signal</keyword>
<comment type="caution">
    <text evidence="2">The sequence shown here is derived from an EMBL/GenBank/DDBJ whole genome shotgun (WGS) entry which is preliminary data.</text>
</comment>
<dbReference type="AlphaFoldDB" id="A0A9P5SG14"/>
<reference evidence="2" key="1">
    <citation type="journal article" date="2020" name="Fungal Divers.">
        <title>Resolving the Mortierellaceae phylogeny through synthesis of multi-gene phylogenetics and phylogenomics.</title>
        <authorList>
            <person name="Vandepol N."/>
            <person name="Liber J."/>
            <person name="Desiro A."/>
            <person name="Na H."/>
            <person name="Kennedy M."/>
            <person name="Barry K."/>
            <person name="Grigoriev I.V."/>
            <person name="Miller A.N."/>
            <person name="O'Donnell K."/>
            <person name="Stajich J.E."/>
            <person name="Bonito G."/>
        </authorList>
    </citation>
    <scope>NUCLEOTIDE SEQUENCE</scope>
    <source>
        <strain evidence="2">NVP1</strain>
    </source>
</reference>
<gene>
    <name evidence="2" type="ORF">BG006_010421</name>
</gene>
<protein>
    <recommendedName>
        <fullName evidence="4">S-protein homolog</fullName>
    </recommendedName>
</protein>
<evidence type="ECO:0000313" key="3">
    <source>
        <dbReference type="Proteomes" id="UP000696485"/>
    </source>
</evidence>
<evidence type="ECO:0000313" key="2">
    <source>
        <dbReference type="EMBL" id="KAF9326129.1"/>
    </source>
</evidence>
<name>A0A9P5SG14_9FUNG</name>
<keyword evidence="3" id="KW-1185">Reference proteome</keyword>
<organism evidence="2 3">
    <name type="scientific">Podila minutissima</name>
    <dbReference type="NCBI Taxonomy" id="64525"/>
    <lineage>
        <taxon>Eukaryota</taxon>
        <taxon>Fungi</taxon>
        <taxon>Fungi incertae sedis</taxon>
        <taxon>Mucoromycota</taxon>
        <taxon>Mortierellomycotina</taxon>
        <taxon>Mortierellomycetes</taxon>
        <taxon>Mortierellales</taxon>
        <taxon>Mortierellaceae</taxon>
        <taxon>Podila</taxon>
    </lineage>
</organism>
<sequence>MNLSAFNTLLAPVILFTVFTAPVTQACRPTTLAIRYPSDLSVYKNAVTIDFVVNSWYEGQMVMDRFPFTEHCSRDGIFCVQGSFWSQTGTPWLSLRYQNVVRGYPTVSAWVEKNDEWEAVEYWDCV</sequence>